<evidence type="ECO:0000256" key="1">
    <source>
        <dbReference type="SAM" id="MobiDB-lite"/>
    </source>
</evidence>
<proteinExistence type="predicted"/>
<accession>A0A8X6KID8</accession>
<evidence type="ECO:0000313" key="3">
    <source>
        <dbReference type="Proteomes" id="UP000886998"/>
    </source>
</evidence>
<feature type="region of interest" description="Disordered" evidence="1">
    <location>
        <begin position="1"/>
        <end position="49"/>
    </location>
</feature>
<gene>
    <name evidence="2" type="ORF">TNIN_42731</name>
</gene>
<organism evidence="2 3">
    <name type="scientific">Trichonephila inaurata madagascariensis</name>
    <dbReference type="NCBI Taxonomy" id="2747483"/>
    <lineage>
        <taxon>Eukaryota</taxon>
        <taxon>Metazoa</taxon>
        <taxon>Ecdysozoa</taxon>
        <taxon>Arthropoda</taxon>
        <taxon>Chelicerata</taxon>
        <taxon>Arachnida</taxon>
        <taxon>Araneae</taxon>
        <taxon>Araneomorphae</taxon>
        <taxon>Entelegynae</taxon>
        <taxon>Araneoidea</taxon>
        <taxon>Nephilidae</taxon>
        <taxon>Trichonephila</taxon>
        <taxon>Trichonephila inaurata</taxon>
    </lineage>
</organism>
<keyword evidence="3" id="KW-1185">Reference proteome</keyword>
<dbReference type="AlphaFoldDB" id="A0A8X6KID8"/>
<protein>
    <submittedName>
        <fullName evidence="2">Uncharacterized protein</fullName>
    </submittedName>
</protein>
<sequence length="124" mass="14435">MPSTSGYNLRPRGGVKVESQPANEKRTQQGGPVRSRRNRGKQQYSPYAEEQRCRLLTSHMETTSGLEPRNLELRTNLWEISHPTLEENKQNSYEEASNDFQQKLITLPNGRYEFRENMIQLLPD</sequence>
<reference evidence="2" key="1">
    <citation type="submission" date="2020-08" db="EMBL/GenBank/DDBJ databases">
        <title>Multicomponent nature underlies the extraordinary mechanical properties of spider dragline silk.</title>
        <authorList>
            <person name="Kono N."/>
            <person name="Nakamura H."/>
            <person name="Mori M."/>
            <person name="Yoshida Y."/>
            <person name="Ohtoshi R."/>
            <person name="Malay A.D."/>
            <person name="Moran D.A.P."/>
            <person name="Tomita M."/>
            <person name="Numata K."/>
            <person name="Arakawa K."/>
        </authorList>
    </citation>
    <scope>NUCLEOTIDE SEQUENCE</scope>
</reference>
<dbReference type="EMBL" id="BMAV01026519">
    <property type="protein sequence ID" value="GFS51094.1"/>
    <property type="molecule type" value="Genomic_DNA"/>
</dbReference>
<evidence type="ECO:0000313" key="2">
    <source>
        <dbReference type="EMBL" id="GFS51094.1"/>
    </source>
</evidence>
<comment type="caution">
    <text evidence="2">The sequence shown here is derived from an EMBL/GenBank/DDBJ whole genome shotgun (WGS) entry which is preliminary data.</text>
</comment>
<name>A0A8X6KID8_9ARAC</name>
<dbReference type="Proteomes" id="UP000886998">
    <property type="component" value="Unassembled WGS sequence"/>
</dbReference>